<evidence type="ECO:0000313" key="3">
    <source>
        <dbReference type="Proteomes" id="UP000030748"/>
    </source>
</evidence>
<organism evidence="2 3">
    <name type="scientific">Erythranthe guttata</name>
    <name type="common">Yellow monkey flower</name>
    <name type="synonym">Mimulus guttatus</name>
    <dbReference type="NCBI Taxonomy" id="4155"/>
    <lineage>
        <taxon>Eukaryota</taxon>
        <taxon>Viridiplantae</taxon>
        <taxon>Streptophyta</taxon>
        <taxon>Embryophyta</taxon>
        <taxon>Tracheophyta</taxon>
        <taxon>Spermatophyta</taxon>
        <taxon>Magnoliopsida</taxon>
        <taxon>eudicotyledons</taxon>
        <taxon>Gunneridae</taxon>
        <taxon>Pentapetalae</taxon>
        <taxon>asterids</taxon>
        <taxon>lamiids</taxon>
        <taxon>Lamiales</taxon>
        <taxon>Phrymaceae</taxon>
        <taxon>Erythranthe</taxon>
    </lineage>
</organism>
<accession>A0A022Q5K9</accession>
<feature type="region of interest" description="Disordered" evidence="1">
    <location>
        <begin position="38"/>
        <end position="58"/>
    </location>
</feature>
<evidence type="ECO:0000256" key="1">
    <source>
        <dbReference type="SAM" id="MobiDB-lite"/>
    </source>
</evidence>
<dbReference type="PANTHER" id="PTHR36323:SF1">
    <property type="entry name" value="MYOTUBULARIN-LIKE PROTEIN"/>
    <property type="match status" value="1"/>
</dbReference>
<proteinExistence type="predicted"/>
<name>A0A022Q5K9_ERYGU</name>
<gene>
    <name evidence="2" type="ORF">MIMGU_mgv1a025794mg</name>
</gene>
<dbReference type="EMBL" id="KI632147">
    <property type="protein sequence ID" value="EYU23927.1"/>
    <property type="molecule type" value="Genomic_DNA"/>
</dbReference>
<protein>
    <submittedName>
        <fullName evidence="2">Uncharacterized protein</fullName>
    </submittedName>
</protein>
<dbReference type="Proteomes" id="UP000030748">
    <property type="component" value="Unassembled WGS sequence"/>
</dbReference>
<dbReference type="PANTHER" id="PTHR36323">
    <property type="entry name" value="MYOTUBULARIN-LIKE PROTEIN"/>
    <property type="match status" value="1"/>
</dbReference>
<dbReference type="AlphaFoldDB" id="A0A022Q5K9"/>
<evidence type="ECO:0000313" key="2">
    <source>
        <dbReference type="EMBL" id="EYU23927.1"/>
    </source>
</evidence>
<keyword evidence="3" id="KW-1185">Reference proteome</keyword>
<sequence>MGHGYDHHSIQHHHIFHRKNMFLPIFCRLSIKDINLNNRRRKDPTPAADEPSSPKVSCMGQVKRNNRVIGFPTTAAVAAVTTHHHKYSKLRKLFSSKALLPPISTSSQSTTNTGGAVVALSAGRSGSKSCRSSRDQVCLNNLRRLKLNSSGDGKCGQGFVKLVNIGELDPPLPVVKKVAPPGVDRDEVNLWKRRFSGAALKSLQIEPIHLPNTKSQPPTV</sequence>
<reference evidence="2 3" key="1">
    <citation type="journal article" date="2013" name="Proc. Natl. Acad. Sci. U.S.A.">
        <title>Fine-scale variation in meiotic recombination in Mimulus inferred from population shotgun sequencing.</title>
        <authorList>
            <person name="Hellsten U."/>
            <person name="Wright K.M."/>
            <person name="Jenkins J."/>
            <person name="Shu S."/>
            <person name="Yuan Y."/>
            <person name="Wessler S.R."/>
            <person name="Schmutz J."/>
            <person name="Willis J.H."/>
            <person name="Rokhsar D.S."/>
        </authorList>
    </citation>
    <scope>NUCLEOTIDE SEQUENCE [LARGE SCALE GENOMIC DNA]</scope>
    <source>
        <strain evidence="3">cv. DUN x IM62</strain>
    </source>
</reference>